<sequence>MLAQQYCNECKTSFEELSKIIQKVLVSRKELVAYDRKHRDMELPKSAPVLGESNSSSPCVNNRCYGCATAATEHCLTLLRALAHNPTTRQVLCSEGLIQELVWNNLRKGSIHNQEEVRQLLCVLTKDNPAATEELCSLLMERITLSLNGHVNSSDLGTSVRHEIALLAAMVQKEDECWELKLRCMMRLFLKACEDSRSPLVMESVILPCLKILESLMKPPENGTSKKSKEKSNNATSSNGKVQLTGVTVDVYKFLNKDSEHTFAGWKARLTKPADGAAAVLFVKGRAALNVKREILNLLTHFLVELSVAGESSSEFLSLYQNLIQEIPWKQYLTVQGVLLVLAQLVTVEIEQLHRLEETTLTSDLAQGYALNQLTELLASFLDDSAIRRQYKGRLVGAVLNGYLSLRREKLLELLEEMTTGTEEETKAFMLVCIKTVEKYSLQDILTPVFIFERLCSIIYPEENDIGEFFLTLEKDPQQEDFLQGRMLGNPYSSLEAGLGPLMRDVKNKICQDCELVALLEDDNGMELLVNNKIMSLDLPVKDVYKKVWMAEGGDHEAMRVIYRMRGLLGDATEEFIETLNNKSQSTVDNEEVYKMANVLADCDGLEVMVTRLGAIQSVVRARPLLQVLLKLFRLCVKVNKCQEVLIKPEVGAMEVFLRTLQLCLDSESDSSQAAVTEQLLDIMETILSKATSESLEEFEKFSRTFGSSEYVKSLLSCTSQSTVKNNPSVLVHLTRVLAALVYGNQEKMEILLGHFRSVLDLNKYDFEHTSEDQQKLEMLCVLTDGIEKNAIGNTLKDYIISLGITASELKDFISKPALKYILRFLTGMAHSHEKTQLAIAAADTIPIVHRLEQVSSDEHVGSLAENLLEALCTNPEVAKQIDAVRDFTRSEKKRLAMAMREKQPRPIGYEDQRQGTGHRQVHDTATNRGAGRRVRVLGLYTFTKRCNVEEFESKPRKTIGYTTVSHFNIVHIDCHMSAVRLARARDEWESAALQNANTKCNGLLPLWGPQVPESAFASCLARHNTYLQESTNHRDIGHSSTIHDLKLLLLRFAQEKSFHEDTGGGGPQSNLHMVPYLVHVALYVINTTRVAKREETSLMSFLESSNTEKWVESAYEAEGSLYWTTMSVLLHSPQQWQTHRLAHLRRLLILAHARHVQPTGSAKSISDKEVKEYSVYKPFLMFYGLVDGIYNYFFKNVSGTDEQWPNNLADYIRHNDEALIKSSERLLAFYTEELLPCTSFSEFCDVMVDVSVCVDVTETDGQEPKVRACSQTLTYSLSLNIIANVLGPL</sequence>
<comment type="similarity">
    <text evidence="1">Belongs to the UBR4 family.</text>
</comment>
<accession>A0ABQ9K568</accession>
<dbReference type="Proteomes" id="UP001162164">
    <property type="component" value="Unassembled WGS sequence"/>
</dbReference>
<dbReference type="EMBL" id="JAPWTJ010000010">
    <property type="protein sequence ID" value="KAJ8985588.1"/>
    <property type="molecule type" value="Genomic_DNA"/>
</dbReference>
<dbReference type="InterPro" id="IPR056530">
    <property type="entry name" value="UBR4-like_dom"/>
</dbReference>
<evidence type="ECO:0008006" key="7">
    <source>
        <dbReference type="Google" id="ProtNLM"/>
    </source>
</evidence>
<evidence type="ECO:0000259" key="4">
    <source>
        <dbReference type="Pfam" id="PF24079"/>
    </source>
</evidence>
<feature type="region of interest" description="Disordered" evidence="2">
    <location>
        <begin position="220"/>
        <end position="240"/>
    </location>
</feature>
<proteinExistence type="inferred from homology"/>
<evidence type="ECO:0000259" key="3">
    <source>
        <dbReference type="Pfam" id="PF13764"/>
    </source>
</evidence>
<evidence type="ECO:0000256" key="1">
    <source>
        <dbReference type="PROSITE-ProRule" id="PRU01388"/>
    </source>
</evidence>
<dbReference type="PANTHER" id="PTHR21725">
    <property type="entry name" value="E3 UBIQUITIN-PROTEIN LIGASE UBR4"/>
    <property type="match status" value="1"/>
</dbReference>
<dbReference type="Pfam" id="PF13764">
    <property type="entry name" value="E3_UbLigase_R4"/>
    <property type="match status" value="1"/>
</dbReference>
<dbReference type="InterPro" id="IPR025704">
    <property type="entry name" value="E3_Ub_ligase_UBR4_C"/>
</dbReference>
<feature type="region of interest" description="UBR4 E3 catalytic module" evidence="1">
    <location>
        <begin position="817"/>
        <end position="1274"/>
    </location>
</feature>
<evidence type="ECO:0000256" key="2">
    <source>
        <dbReference type="SAM" id="MobiDB-lite"/>
    </source>
</evidence>
<keyword evidence="1" id="KW-0863">Zinc-finger</keyword>
<gene>
    <name evidence="5" type="ORF">NQ317_015079</name>
</gene>
<feature type="domain" description="E3 ubiquitin-protein ligase UBR4-like" evidence="4">
    <location>
        <begin position="2"/>
        <end position="38"/>
    </location>
</feature>
<comment type="caution">
    <text evidence="5">The sequence shown here is derived from an EMBL/GenBank/DDBJ whole genome shotgun (WGS) entry which is preliminary data.</text>
</comment>
<name>A0ABQ9K568_9CUCU</name>
<keyword evidence="6" id="KW-1185">Reference proteome</keyword>
<reference evidence="5" key="1">
    <citation type="journal article" date="2023" name="Insect Mol. Biol.">
        <title>Genome sequencing provides insights into the evolution of gene families encoding plant cell wall-degrading enzymes in longhorned beetles.</title>
        <authorList>
            <person name="Shin N.R."/>
            <person name="Okamura Y."/>
            <person name="Kirsch R."/>
            <person name="Pauchet Y."/>
        </authorList>
    </citation>
    <scope>NUCLEOTIDE SEQUENCE</scope>
    <source>
        <strain evidence="5">MMC_N1</strain>
    </source>
</reference>
<keyword evidence="1" id="KW-0862">Zinc</keyword>
<dbReference type="SUPFAM" id="SSF48371">
    <property type="entry name" value="ARM repeat"/>
    <property type="match status" value="1"/>
</dbReference>
<evidence type="ECO:0000313" key="5">
    <source>
        <dbReference type="EMBL" id="KAJ8985588.1"/>
    </source>
</evidence>
<dbReference type="PANTHER" id="PTHR21725:SF1">
    <property type="entry name" value="E3 UBIQUITIN-PROTEIN LIGASE UBR4"/>
    <property type="match status" value="1"/>
</dbReference>
<protein>
    <recommendedName>
        <fullName evidence="7">Protein purity of essence</fullName>
    </recommendedName>
</protein>
<dbReference type="InterPro" id="IPR016024">
    <property type="entry name" value="ARM-type_fold"/>
</dbReference>
<dbReference type="Pfam" id="PF24079">
    <property type="entry name" value="UBR4"/>
    <property type="match status" value="1"/>
</dbReference>
<evidence type="ECO:0000313" key="6">
    <source>
        <dbReference type="Proteomes" id="UP001162164"/>
    </source>
</evidence>
<organism evidence="5 6">
    <name type="scientific">Molorchus minor</name>
    <dbReference type="NCBI Taxonomy" id="1323400"/>
    <lineage>
        <taxon>Eukaryota</taxon>
        <taxon>Metazoa</taxon>
        <taxon>Ecdysozoa</taxon>
        <taxon>Arthropoda</taxon>
        <taxon>Hexapoda</taxon>
        <taxon>Insecta</taxon>
        <taxon>Pterygota</taxon>
        <taxon>Neoptera</taxon>
        <taxon>Endopterygota</taxon>
        <taxon>Coleoptera</taxon>
        <taxon>Polyphaga</taxon>
        <taxon>Cucujiformia</taxon>
        <taxon>Chrysomeloidea</taxon>
        <taxon>Cerambycidae</taxon>
        <taxon>Lamiinae</taxon>
        <taxon>Monochamini</taxon>
        <taxon>Molorchus</taxon>
    </lineage>
</organism>
<dbReference type="InterPro" id="IPR045189">
    <property type="entry name" value="UBR4-like"/>
</dbReference>
<keyword evidence="1" id="KW-0479">Metal-binding</keyword>
<feature type="domain" description="E3 ubiquitin ligase UBR4 C-terminal" evidence="3">
    <location>
        <begin position="487"/>
        <end position="1248"/>
    </location>
</feature>
<dbReference type="PROSITE" id="PS52043">
    <property type="entry name" value="UBR4_E3"/>
    <property type="match status" value="1"/>
</dbReference>